<gene>
    <name evidence="2" type="ORF">GCM10022214_47430</name>
</gene>
<comment type="caution">
    <text evidence="2">The sequence shown here is derived from an EMBL/GenBank/DDBJ whole genome shotgun (WGS) entry which is preliminary data.</text>
</comment>
<dbReference type="Gene3D" id="2.40.10.270">
    <property type="entry name" value="Bacteriophage SPP1 head-tail adaptor protein"/>
    <property type="match status" value="1"/>
</dbReference>
<dbReference type="Proteomes" id="UP001500683">
    <property type="component" value="Unassembled WGS sequence"/>
</dbReference>
<sequence>MTTSSGFTPTTTVSILRTDPDDPNAVDEYGDPLDTDTPIATGLPASIIQQAVRQFLPSENRLTIIQTHTGRLRGDVDVKPTDRIRDERTGTLYTIEGLVQPQAPFGARAAIRLDLRKIT</sequence>
<feature type="compositionally biased region" description="Acidic residues" evidence="1">
    <location>
        <begin position="21"/>
        <end position="30"/>
    </location>
</feature>
<reference evidence="3" key="1">
    <citation type="journal article" date="2019" name="Int. J. Syst. Evol. Microbiol.">
        <title>The Global Catalogue of Microorganisms (GCM) 10K type strain sequencing project: providing services to taxonomists for standard genome sequencing and annotation.</title>
        <authorList>
            <consortium name="The Broad Institute Genomics Platform"/>
            <consortium name="The Broad Institute Genome Sequencing Center for Infectious Disease"/>
            <person name="Wu L."/>
            <person name="Ma J."/>
        </authorList>
    </citation>
    <scope>NUCLEOTIDE SEQUENCE [LARGE SCALE GENOMIC DNA]</scope>
    <source>
        <strain evidence="3">JCM 16702</strain>
    </source>
</reference>
<dbReference type="RefSeq" id="WP_344951435.1">
    <property type="nucleotide sequence ID" value="NZ_BAAAZG010000035.1"/>
</dbReference>
<protein>
    <recommendedName>
        <fullName evidence="4">Head-tail adaptor protein</fullName>
    </recommendedName>
</protein>
<dbReference type="EMBL" id="BAAAZG010000035">
    <property type="protein sequence ID" value="GAA4082702.1"/>
    <property type="molecule type" value="Genomic_DNA"/>
</dbReference>
<evidence type="ECO:0000256" key="1">
    <source>
        <dbReference type="SAM" id="MobiDB-lite"/>
    </source>
</evidence>
<accession>A0ABP7W728</accession>
<dbReference type="InterPro" id="IPR038666">
    <property type="entry name" value="SSP1_head-tail_sf"/>
</dbReference>
<organism evidence="2 3">
    <name type="scientific">Actinomadura miaoliensis</name>
    <dbReference type="NCBI Taxonomy" id="430685"/>
    <lineage>
        <taxon>Bacteria</taxon>
        <taxon>Bacillati</taxon>
        <taxon>Actinomycetota</taxon>
        <taxon>Actinomycetes</taxon>
        <taxon>Streptosporangiales</taxon>
        <taxon>Thermomonosporaceae</taxon>
        <taxon>Actinomadura</taxon>
    </lineage>
</organism>
<evidence type="ECO:0008006" key="4">
    <source>
        <dbReference type="Google" id="ProtNLM"/>
    </source>
</evidence>
<name>A0ABP7W728_9ACTN</name>
<proteinExistence type="predicted"/>
<evidence type="ECO:0000313" key="3">
    <source>
        <dbReference type="Proteomes" id="UP001500683"/>
    </source>
</evidence>
<keyword evidence="3" id="KW-1185">Reference proteome</keyword>
<feature type="region of interest" description="Disordered" evidence="1">
    <location>
        <begin position="1"/>
        <end position="30"/>
    </location>
</feature>
<evidence type="ECO:0000313" key="2">
    <source>
        <dbReference type="EMBL" id="GAA4082702.1"/>
    </source>
</evidence>
<feature type="compositionally biased region" description="Low complexity" evidence="1">
    <location>
        <begin position="1"/>
        <end position="14"/>
    </location>
</feature>